<dbReference type="PROSITE" id="PS50082">
    <property type="entry name" value="WD_REPEATS_2"/>
    <property type="match status" value="2"/>
</dbReference>
<evidence type="ECO:0000313" key="4">
    <source>
        <dbReference type="Proteomes" id="UP000039865"/>
    </source>
</evidence>
<proteinExistence type="predicted"/>
<feature type="compositionally biased region" description="Basic and acidic residues" evidence="2">
    <location>
        <begin position="91"/>
        <end position="114"/>
    </location>
</feature>
<dbReference type="InterPro" id="IPR036322">
    <property type="entry name" value="WD40_repeat_dom_sf"/>
</dbReference>
<name>A0A078A5A7_STYLE</name>
<keyword evidence="1" id="KW-0853">WD repeat</keyword>
<accession>A0A078A5A7</accession>
<feature type="region of interest" description="Disordered" evidence="2">
    <location>
        <begin position="74"/>
        <end position="114"/>
    </location>
</feature>
<evidence type="ECO:0000256" key="1">
    <source>
        <dbReference type="PROSITE-ProRule" id="PRU00221"/>
    </source>
</evidence>
<dbReference type="AlphaFoldDB" id="A0A078A5A7"/>
<dbReference type="PROSITE" id="PS50294">
    <property type="entry name" value="WD_REPEATS_REGION"/>
    <property type="match status" value="2"/>
</dbReference>
<feature type="compositionally biased region" description="Basic and acidic residues" evidence="2">
    <location>
        <begin position="624"/>
        <end position="634"/>
    </location>
</feature>
<reference evidence="3 4" key="1">
    <citation type="submission" date="2014-06" db="EMBL/GenBank/DDBJ databases">
        <authorList>
            <person name="Swart Estienne"/>
        </authorList>
    </citation>
    <scope>NUCLEOTIDE SEQUENCE [LARGE SCALE GENOMIC DNA]</scope>
    <source>
        <strain evidence="3 4">130c</strain>
    </source>
</reference>
<dbReference type="InterPro" id="IPR015943">
    <property type="entry name" value="WD40/YVTN_repeat-like_dom_sf"/>
</dbReference>
<dbReference type="SUPFAM" id="SSF50978">
    <property type="entry name" value="WD40 repeat-like"/>
    <property type="match status" value="1"/>
</dbReference>
<feature type="compositionally biased region" description="Polar residues" evidence="2">
    <location>
        <begin position="545"/>
        <end position="554"/>
    </location>
</feature>
<gene>
    <name evidence="3" type="primary">Contig9428.g10088</name>
    <name evidence="3" type="ORF">STYLEM_6037</name>
</gene>
<dbReference type="InterPro" id="IPR051859">
    <property type="entry name" value="DCAF"/>
</dbReference>
<dbReference type="OrthoDB" id="312140at2759"/>
<organism evidence="3 4">
    <name type="scientific">Stylonychia lemnae</name>
    <name type="common">Ciliate</name>
    <dbReference type="NCBI Taxonomy" id="5949"/>
    <lineage>
        <taxon>Eukaryota</taxon>
        <taxon>Sar</taxon>
        <taxon>Alveolata</taxon>
        <taxon>Ciliophora</taxon>
        <taxon>Intramacronucleata</taxon>
        <taxon>Spirotrichea</taxon>
        <taxon>Stichotrichia</taxon>
        <taxon>Sporadotrichida</taxon>
        <taxon>Oxytrichidae</taxon>
        <taxon>Stylonychinae</taxon>
        <taxon>Stylonychia</taxon>
    </lineage>
</organism>
<feature type="region of interest" description="Disordered" evidence="2">
    <location>
        <begin position="607"/>
        <end position="634"/>
    </location>
</feature>
<evidence type="ECO:0000256" key="2">
    <source>
        <dbReference type="SAM" id="MobiDB-lite"/>
    </source>
</evidence>
<sequence>MNRFFRENPRPQEQRPITKATNAEWNTLLVDDEKNIFQKVLQASQRNALTMGKSSQIKMKQKQQAKLLKIIKQQKQSQEDIQGPAKNGQKAKIESEDAKKQNERELDNISSSDEKNEIQEVYELSKKISHHNNCNHIEKTGKQSQKSELEVEQLRQERMQRIILDEESDIYQSILPNKFFRQYNCSADSVYGGKFTTRGNLYYSSSQGEVVLYNTSDPYNWILKKRIQAREISWTVTDMDVCENEQYLIYSTINPIVQLVDLETLGKKTERIKFEDHRDDGWYRGSGIMSIKFSGDSREILAGTKSSEIMVYDLISNRVSTRVLQSHDDEINSVCFANRMHSNIIFTGSDDSLIKIWDRRALGNNREVGAFVGHCEGITHVASKGDGIHVASNGKDQLLKVWDLRKMVSAERLRSVQKPRGYPGYDYRSDDYPWANRQVKHAEDTSIFTFKNHKVARTLIRCNFSPMQTTGQRYVYTGSSNGKVHIYDLLTGDQAVVCQNGQSGNQSVRDVSWHPHYPIIASTCFSGKVNLWTPQNAKLEENKSSQHNKQANHQTSDDRFMARANFSNVDTDEEDEIIDDVFQQLGGGPREINFQRLLLNLLRGQLGSRPQQEEVDSEIQSNGNKDEEDKDDAK</sequence>
<protein>
    <submittedName>
        <fullName evidence="3">Wd repeat protein</fullName>
    </submittedName>
</protein>
<dbReference type="Pfam" id="PF00400">
    <property type="entry name" value="WD40"/>
    <property type="match status" value="3"/>
</dbReference>
<keyword evidence="4" id="KW-1185">Reference proteome</keyword>
<evidence type="ECO:0000313" key="3">
    <source>
        <dbReference type="EMBL" id="CDW77069.1"/>
    </source>
</evidence>
<dbReference type="Proteomes" id="UP000039865">
    <property type="component" value="Unassembled WGS sequence"/>
</dbReference>
<feature type="repeat" description="WD" evidence="1">
    <location>
        <begin position="371"/>
        <end position="412"/>
    </location>
</feature>
<dbReference type="EMBL" id="CCKQ01005807">
    <property type="protein sequence ID" value="CDW77069.1"/>
    <property type="molecule type" value="Genomic_DNA"/>
</dbReference>
<dbReference type="PANTHER" id="PTHR19847">
    <property type="entry name" value="DDB1- AND CUL4-ASSOCIATED FACTOR 11"/>
    <property type="match status" value="1"/>
</dbReference>
<dbReference type="SMART" id="SM00320">
    <property type="entry name" value="WD40"/>
    <property type="match status" value="6"/>
</dbReference>
<feature type="repeat" description="WD" evidence="1">
    <location>
        <begin position="324"/>
        <end position="358"/>
    </location>
</feature>
<dbReference type="PANTHER" id="PTHR19847:SF7">
    <property type="entry name" value="DDB1- AND CUL4-ASSOCIATED FACTOR 11"/>
    <property type="match status" value="1"/>
</dbReference>
<dbReference type="GO" id="GO:0043161">
    <property type="term" value="P:proteasome-mediated ubiquitin-dependent protein catabolic process"/>
    <property type="evidence" value="ECO:0007669"/>
    <property type="project" value="TreeGrafter"/>
</dbReference>
<dbReference type="Gene3D" id="2.130.10.10">
    <property type="entry name" value="YVTN repeat-like/Quinoprotein amine dehydrogenase"/>
    <property type="match status" value="2"/>
</dbReference>
<dbReference type="GO" id="GO:0080008">
    <property type="term" value="C:Cul4-RING E3 ubiquitin ligase complex"/>
    <property type="evidence" value="ECO:0007669"/>
    <property type="project" value="TreeGrafter"/>
</dbReference>
<dbReference type="InterPro" id="IPR001680">
    <property type="entry name" value="WD40_rpt"/>
</dbReference>
<feature type="region of interest" description="Disordered" evidence="2">
    <location>
        <begin position="541"/>
        <end position="561"/>
    </location>
</feature>
<dbReference type="InParanoid" id="A0A078A5A7"/>